<evidence type="ECO:0000313" key="2">
    <source>
        <dbReference type="Proteomes" id="UP000053681"/>
    </source>
</evidence>
<proteinExistence type="predicted"/>
<dbReference type="AlphaFoldDB" id="A0A0V8JGP7"/>
<dbReference type="EMBL" id="LNQP01000111">
    <property type="protein sequence ID" value="KSU86145.1"/>
    <property type="molecule type" value="Genomic_DNA"/>
</dbReference>
<reference evidence="1 2" key="1">
    <citation type="submission" date="2015-11" db="EMBL/GenBank/DDBJ databases">
        <title>Bacillus caseinolyticus sp nov.</title>
        <authorList>
            <person name="Dastager S.G."/>
            <person name="Mawlankar R."/>
        </authorList>
    </citation>
    <scope>NUCLEOTIDE SEQUENCE [LARGE SCALE GENOMIC DNA]</scope>
    <source>
        <strain evidence="1 2">SGD-V-76</strain>
    </source>
</reference>
<evidence type="ECO:0000313" key="1">
    <source>
        <dbReference type="EMBL" id="KSU86145.1"/>
    </source>
</evidence>
<dbReference type="RefSeq" id="WP_025908212.1">
    <property type="nucleotide sequence ID" value="NZ_KQ758725.1"/>
</dbReference>
<name>A0A0V8JGP7_9BACI</name>
<organism evidence="1 2">
    <name type="scientific">Priestia veravalensis</name>
    <dbReference type="NCBI Taxonomy" id="1414648"/>
    <lineage>
        <taxon>Bacteria</taxon>
        <taxon>Bacillati</taxon>
        <taxon>Bacillota</taxon>
        <taxon>Bacilli</taxon>
        <taxon>Bacillales</taxon>
        <taxon>Bacillaceae</taxon>
        <taxon>Priestia</taxon>
    </lineage>
</organism>
<accession>A0A0V8JGP7</accession>
<protein>
    <submittedName>
        <fullName evidence="1">Uncharacterized protein</fullName>
    </submittedName>
</protein>
<dbReference type="Proteomes" id="UP000053681">
    <property type="component" value="Unassembled WGS sequence"/>
</dbReference>
<gene>
    <name evidence="1" type="ORF">AS180_20280</name>
</gene>
<comment type="caution">
    <text evidence="1">The sequence shown here is derived from an EMBL/GenBank/DDBJ whole genome shotgun (WGS) entry which is preliminary data.</text>
</comment>
<sequence>MSKCKRFLVLFIVLIPIAFFFFVLKDDGEIKRDNIEIGYKTNDESQRIIDPQNKVDRNKEIIVSTHFKDNSEKEKQNKKFVLKLANIRDKSNVLMEETIPNDEATSGYEFKISPGKLSAGKYQFSLYRDNNLSIRKVFTFK</sequence>
<keyword evidence="2" id="KW-1185">Reference proteome</keyword>